<dbReference type="RefSeq" id="WP_303737922.1">
    <property type="nucleotide sequence ID" value="NZ_SUTE01000100.1"/>
</dbReference>
<protein>
    <submittedName>
        <fullName evidence="1">Uncharacterized protein</fullName>
    </submittedName>
</protein>
<reference evidence="1" key="1">
    <citation type="submission" date="2019-04" db="EMBL/GenBank/DDBJ databases">
        <title>Evolution of Biomass-Degrading Anaerobic Consortia Revealed by Metagenomics.</title>
        <authorList>
            <person name="Peng X."/>
        </authorList>
    </citation>
    <scope>NUCLEOTIDE SEQUENCE</scope>
    <source>
        <strain evidence="1">SIG12</strain>
    </source>
</reference>
<evidence type="ECO:0000313" key="2">
    <source>
        <dbReference type="Proteomes" id="UP000762703"/>
    </source>
</evidence>
<evidence type="ECO:0000313" key="1">
    <source>
        <dbReference type="EMBL" id="MBE6506254.1"/>
    </source>
</evidence>
<dbReference type="EMBL" id="SUTE01000100">
    <property type="protein sequence ID" value="MBE6506254.1"/>
    <property type="molecule type" value="Genomic_DNA"/>
</dbReference>
<name>A0A8T3VPT5_9EURY</name>
<comment type="caution">
    <text evidence="1">The sequence shown here is derived from an EMBL/GenBank/DDBJ whole genome shotgun (WGS) entry which is preliminary data.</text>
</comment>
<accession>A0A8T3VPT5</accession>
<organism evidence="1 2">
    <name type="scientific">Methanobrevibacter millerae</name>
    <dbReference type="NCBI Taxonomy" id="230361"/>
    <lineage>
        <taxon>Archaea</taxon>
        <taxon>Methanobacteriati</taxon>
        <taxon>Methanobacteriota</taxon>
        <taxon>Methanomada group</taxon>
        <taxon>Methanobacteria</taxon>
        <taxon>Methanobacteriales</taxon>
        <taxon>Methanobacteriaceae</taxon>
        <taxon>Methanobrevibacter</taxon>
    </lineage>
</organism>
<dbReference type="AlphaFoldDB" id="A0A8T3VPT5"/>
<gene>
    <name evidence="1" type="ORF">E7Z73_11100</name>
</gene>
<proteinExistence type="predicted"/>
<dbReference type="Proteomes" id="UP000762703">
    <property type="component" value="Unassembled WGS sequence"/>
</dbReference>
<sequence length="88" mass="10521">MFDLSSAQNSVLFSQINEPNDDSFYLKFRKDYKKEDFSLLKDSIELLSDKFLNLFIKNDNGKIKQYYSNSYIANVQCMMYVMMKWKIS</sequence>